<sequence>MARCVCVHGYTGLSFLCQYDLDGCADSPCFPGVVCQDVPANNTSVSSPAYICSSCPNDHRGDGQVCYAYVYKPARGGYACGCHQGFIRADDSYSCEDVDECAGSSDMCGSHGNCVNTLGSFTCQCETGYYRLHAECVDVDECSALDPCPDFSACHNLDGSYECICMRGYERNVAGACTDVDECDVWEDNRCQQLCVNTVGGFHCTCHAGFTIDPDYATVCRPTVACTEMEASACISVAACAIIEAASGRIVTCVCQSGFRLFNATECVDVNECEETSLCSIQPGAATCINKRGTYECTCKAGYQLTPGSRIRCQDVDECGAGTHTCEQDCINYRGSFMCSCHHGYSSISDTQCSDIDECGDPDLNSCHPTRATCTNTAGGYTCVCNAGYLGNGIDCGGQDACSEPDNAGCSQGCSDSLVSGRCICGTGFVLAPNAMHCLDINECGSDTMQSCYNATYCLNTHGAHVCSCPIGYYLLSDGSTCKSADSCEADHECGYTCSSVNGVETCICPRGFTPAADGAACTDVDECSASPSPCAEAQGVVCVNVPGSYRCDCINDLDVHLNAETCAEVNECAGVNNCPTHATCTDDSQGYHCDCGIGFIRDGTVCSDVDECASSELNTCHASRGVCINVVGSFQCSCYVGYTGSQCSDVNECLMQPSVCQHADTCVNTDGSFTCDCSTGYSLLANGNTCININECVIGTHTCTQLCDDWPGSYTCGCMPGYRLESNLRDCAVVVACNTSQGEQCLDDCVVIDGQATCVCTDPTTQLADDGMSCIDKNECVSPAPVCGVNAICVDKTSGFECNCLDGWELAADTVNCFDRNGGWSQWGEFGACSSTCGTGLMVRRRTCSNPTPEGWGMQCHGSEIETETCNSQQCPLSESSLEFGVTLLLFNMAIYQFTPAVDHSLRTSIADAWNEYCLRDESTYDECCSQLPGYQPYPGAAASLSISDLGHIYIDHDALQQVGDDLQVIVLAGIPRDNELCRPLAAAGRRRKREAVFDVDAVVLLRQTLLLQILSNGDIQASIVESIIATGLNTTLIMVTATAVNDNGDDQDVDSGLVPWLVAVITLASLLIVVIVVLIVVFIYVKR</sequence>
<keyword evidence="2" id="KW-0732">Signal</keyword>
<dbReference type="Gene3D" id="2.20.100.10">
    <property type="entry name" value="Thrombospondin type-1 (TSP1) repeat"/>
    <property type="match status" value="1"/>
</dbReference>
<feature type="domain" description="EGF-like" evidence="7">
    <location>
        <begin position="97"/>
        <end position="135"/>
    </location>
</feature>
<keyword evidence="6" id="KW-0812">Transmembrane</keyword>
<gene>
    <name evidence="9" type="primary">LOC106814019</name>
</gene>
<reference evidence="9" key="1">
    <citation type="submission" date="2025-08" db="UniProtKB">
        <authorList>
            <consortium name="RefSeq"/>
        </authorList>
    </citation>
    <scope>IDENTIFICATION</scope>
</reference>
<evidence type="ECO:0000259" key="7">
    <source>
        <dbReference type="PROSITE" id="PS50026"/>
    </source>
</evidence>
<dbReference type="Proteomes" id="UP000695022">
    <property type="component" value="Unplaced"/>
</dbReference>
<dbReference type="RefSeq" id="XP_014673762.1">
    <property type="nucleotide sequence ID" value="XM_014818276.1"/>
</dbReference>
<dbReference type="SUPFAM" id="SSF57196">
    <property type="entry name" value="EGF/Laminin"/>
    <property type="match status" value="5"/>
</dbReference>
<dbReference type="GeneID" id="106814019"/>
<evidence type="ECO:0000313" key="9">
    <source>
        <dbReference type="RefSeq" id="XP_014673762.1"/>
    </source>
</evidence>
<dbReference type="Pfam" id="PF12662">
    <property type="entry name" value="cEGF"/>
    <property type="match status" value="1"/>
</dbReference>
<dbReference type="SUPFAM" id="SSF82895">
    <property type="entry name" value="TSP-1 type 1 repeat"/>
    <property type="match status" value="1"/>
</dbReference>
<dbReference type="PROSITE" id="PS01186">
    <property type="entry name" value="EGF_2"/>
    <property type="match status" value="8"/>
</dbReference>
<dbReference type="SMART" id="SM00209">
    <property type="entry name" value="TSP1"/>
    <property type="match status" value="1"/>
</dbReference>
<protein>
    <submittedName>
        <fullName evidence="9">Fibrillin-1-like</fullName>
    </submittedName>
</protein>
<evidence type="ECO:0000256" key="3">
    <source>
        <dbReference type="ARBA" id="ARBA00022737"/>
    </source>
</evidence>
<comment type="caution">
    <text evidence="5">Lacks conserved residue(s) required for the propagation of feature annotation.</text>
</comment>
<dbReference type="CDD" id="cd00054">
    <property type="entry name" value="EGF_CA"/>
    <property type="match status" value="6"/>
</dbReference>
<feature type="domain" description="EGF-like" evidence="7">
    <location>
        <begin position="138"/>
        <end position="175"/>
    </location>
</feature>
<keyword evidence="8" id="KW-1185">Reference proteome</keyword>
<dbReference type="InterPro" id="IPR000884">
    <property type="entry name" value="TSP1_rpt"/>
</dbReference>
<keyword evidence="3" id="KW-0677">Repeat</keyword>
<dbReference type="InterPro" id="IPR018097">
    <property type="entry name" value="EGF_Ca-bd_CS"/>
</dbReference>
<dbReference type="PROSITE" id="PS50026">
    <property type="entry name" value="EGF_3"/>
    <property type="match status" value="10"/>
</dbReference>
<evidence type="ECO:0000313" key="8">
    <source>
        <dbReference type="Proteomes" id="UP000695022"/>
    </source>
</evidence>
<keyword evidence="1 5" id="KW-0245">EGF-like domain</keyword>
<organism evidence="8 9">
    <name type="scientific">Priapulus caudatus</name>
    <name type="common">Priapulid worm</name>
    <dbReference type="NCBI Taxonomy" id="37621"/>
    <lineage>
        <taxon>Eukaryota</taxon>
        <taxon>Metazoa</taxon>
        <taxon>Ecdysozoa</taxon>
        <taxon>Scalidophora</taxon>
        <taxon>Priapulida</taxon>
        <taxon>Priapulimorpha</taxon>
        <taxon>Priapulimorphida</taxon>
        <taxon>Priapulidae</taxon>
        <taxon>Priapulus</taxon>
    </lineage>
</organism>
<keyword evidence="4 5" id="KW-1015">Disulfide bond</keyword>
<dbReference type="InterPro" id="IPR026823">
    <property type="entry name" value="cEGF"/>
</dbReference>
<dbReference type="InterPro" id="IPR000152">
    <property type="entry name" value="EGF-type_Asp/Asn_hydroxyl_site"/>
</dbReference>
<dbReference type="Pfam" id="PF07645">
    <property type="entry name" value="EGF_CA"/>
    <property type="match status" value="11"/>
</dbReference>
<feature type="domain" description="EGF-like" evidence="7">
    <location>
        <begin position="269"/>
        <end position="314"/>
    </location>
</feature>
<feature type="transmembrane region" description="Helical" evidence="6">
    <location>
        <begin position="1062"/>
        <end position="1087"/>
    </location>
</feature>
<keyword evidence="6" id="KW-0472">Membrane</keyword>
<proteinExistence type="predicted"/>
<name>A0ABM1ENJ1_PRICU</name>
<keyword evidence="6" id="KW-1133">Transmembrane helix</keyword>
<dbReference type="InterPro" id="IPR001881">
    <property type="entry name" value="EGF-like_Ca-bd_dom"/>
</dbReference>
<feature type="domain" description="EGF-like" evidence="7">
    <location>
        <begin position="440"/>
        <end position="483"/>
    </location>
</feature>
<dbReference type="PANTHER" id="PTHR24039">
    <property type="entry name" value="FIBRILLIN-RELATED"/>
    <property type="match status" value="1"/>
</dbReference>
<evidence type="ECO:0000256" key="6">
    <source>
        <dbReference type="SAM" id="Phobius"/>
    </source>
</evidence>
<feature type="domain" description="EGF-like" evidence="7">
    <location>
        <begin position="777"/>
        <end position="819"/>
    </location>
</feature>
<dbReference type="PROSITE" id="PS50092">
    <property type="entry name" value="TSP1"/>
    <property type="match status" value="1"/>
</dbReference>
<dbReference type="SMART" id="SM00179">
    <property type="entry name" value="EGF_CA"/>
    <property type="match status" value="13"/>
</dbReference>
<dbReference type="PROSITE" id="PS00022">
    <property type="entry name" value="EGF_1"/>
    <property type="match status" value="1"/>
</dbReference>
<dbReference type="PROSITE" id="PS00010">
    <property type="entry name" value="ASX_HYDROXYL"/>
    <property type="match status" value="10"/>
</dbReference>
<accession>A0ABM1ENJ1</accession>
<dbReference type="PROSITE" id="PS01187">
    <property type="entry name" value="EGF_CA"/>
    <property type="match status" value="5"/>
</dbReference>
<dbReference type="InterPro" id="IPR009030">
    <property type="entry name" value="Growth_fac_rcpt_cys_sf"/>
</dbReference>
<feature type="disulfide bond" evidence="5">
    <location>
        <begin position="639"/>
        <end position="648"/>
    </location>
</feature>
<dbReference type="SUPFAM" id="SSF57184">
    <property type="entry name" value="Growth factor receptor domain"/>
    <property type="match status" value="4"/>
</dbReference>
<evidence type="ECO:0000256" key="5">
    <source>
        <dbReference type="PROSITE-ProRule" id="PRU00076"/>
    </source>
</evidence>
<feature type="domain" description="EGF-like" evidence="7">
    <location>
        <begin position="524"/>
        <end position="568"/>
    </location>
</feature>
<evidence type="ECO:0000256" key="4">
    <source>
        <dbReference type="ARBA" id="ARBA00023157"/>
    </source>
</evidence>
<feature type="domain" description="EGF-like" evidence="7">
    <location>
        <begin position="355"/>
        <end position="397"/>
    </location>
</feature>
<feature type="domain" description="EGF-like" evidence="7">
    <location>
        <begin position="569"/>
        <end position="608"/>
    </location>
</feature>
<dbReference type="Gene3D" id="2.10.25.10">
    <property type="entry name" value="Laminin"/>
    <property type="match status" value="17"/>
</dbReference>
<evidence type="ECO:0000256" key="2">
    <source>
        <dbReference type="ARBA" id="ARBA00022729"/>
    </source>
</evidence>
<feature type="domain" description="EGF-like" evidence="7">
    <location>
        <begin position="650"/>
        <end position="692"/>
    </location>
</feature>
<dbReference type="InterPro" id="IPR036383">
    <property type="entry name" value="TSP1_rpt_sf"/>
</dbReference>
<feature type="domain" description="EGF-like" evidence="7">
    <location>
        <begin position="609"/>
        <end position="649"/>
    </location>
</feature>
<evidence type="ECO:0000256" key="1">
    <source>
        <dbReference type="ARBA" id="ARBA00022536"/>
    </source>
</evidence>
<feature type="disulfide bond" evidence="5">
    <location>
        <begin position="535"/>
        <end position="552"/>
    </location>
</feature>
<dbReference type="Pfam" id="PF00090">
    <property type="entry name" value="TSP_1"/>
    <property type="match status" value="1"/>
</dbReference>
<dbReference type="InterPro" id="IPR000742">
    <property type="entry name" value="EGF"/>
</dbReference>
<dbReference type="InterPro" id="IPR049883">
    <property type="entry name" value="NOTCH1_EGF-like"/>
</dbReference>
<dbReference type="SMART" id="SM00181">
    <property type="entry name" value="EGF"/>
    <property type="match status" value="18"/>
</dbReference>